<name>A0A507D653_9FUNG</name>
<feature type="compositionally biased region" description="Basic residues" evidence="1">
    <location>
        <begin position="195"/>
        <end position="204"/>
    </location>
</feature>
<evidence type="ECO:0000313" key="5">
    <source>
        <dbReference type="Proteomes" id="UP000320475"/>
    </source>
</evidence>
<gene>
    <name evidence="2" type="ORF">SeLEV6574_g06257</name>
    <name evidence="3" type="ORF">SeMB42_g03567</name>
</gene>
<evidence type="ECO:0000313" key="4">
    <source>
        <dbReference type="Proteomes" id="UP000317494"/>
    </source>
</evidence>
<dbReference type="VEuPathDB" id="FungiDB:SeMB42_g03567"/>
<keyword evidence="4" id="KW-1185">Reference proteome</keyword>
<evidence type="ECO:0000313" key="3">
    <source>
        <dbReference type="EMBL" id="TPX46757.1"/>
    </source>
</evidence>
<dbReference type="PANTHER" id="PTHR13582">
    <property type="entry name" value="M-PHASE PHOSPHOPROTEIN 6"/>
    <property type="match status" value="1"/>
</dbReference>
<dbReference type="Proteomes" id="UP000320475">
    <property type="component" value="Unassembled WGS sequence"/>
</dbReference>
<dbReference type="AlphaFoldDB" id="A0A507D653"/>
<organism evidence="3 4">
    <name type="scientific">Synchytrium endobioticum</name>
    <dbReference type="NCBI Taxonomy" id="286115"/>
    <lineage>
        <taxon>Eukaryota</taxon>
        <taxon>Fungi</taxon>
        <taxon>Fungi incertae sedis</taxon>
        <taxon>Chytridiomycota</taxon>
        <taxon>Chytridiomycota incertae sedis</taxon>
        <taxon>Chytridiomycetes</taxon>
        <taxon>Synchytriales</taxon>
        <taxon>Synchytriaceae</taxon>
        <taxon>Synchytrium</taxon>
    </lineage>
</organism>
<sequence>MAAQQEQSKVQISSKLASMKFMQRSVESARLKNAQQEQDRVVSETQWVLPPPLTDIGLTPSRDATTITATNIDIVEDLPSYSSVLSSRMAYGRISFQEFNKDVQKLAEEHAKQLRQSQADHVDERVSVSDVEMARYHPYMSKSNSNSQNRNASGSKKRGLAESITSSRENSIDLPDGRDDGDHQSSAPTSPISIRKQKRKKRKTVNHEATALASEVMQNRFKFTDAKFLKPPE</sequence>
<dbReference type="Proteomes" id="UP000317494">
    <property type="component" value="Unassembled WGS sequence"/>
</dbReference>
<dbReference type="Pfam" id="PF10175">
    <property type="entry name" value="MPP6"/>
    <property type="match status" value="1"/>
</dbReference>
<dbReference type="EMBL" id="QEAN01000128">
    <property type="protein sequence ID" value="TPX46757.1"/>
    <property type="molecule type" value="Genomic_DNA"/>
</dbReference>
<dbReference type="EMBL" id="QEAM01000342">
    <property type="protein sequence ID" value="TPX41080.1"/>
    <property type="molecule type" value="Genomic_DNA"/>
</dbReference>
<comment type="caution">
    <text evidence="3">The sequence shown here is derived from an EMBL/GenBank/DDBJ whole genome shotgun (WGS) entry which is preliminary data.</text>
</comment>
<proteinExistence type="predicted"/>
<dbReference type="GO" id="GO:0000460">
    <property type="term" value="P:maturation of 5.8S rRNA"/>
    <property type="evidence" value="ECO:0007669"/>
    <property type="project" value="TreeGrafter"/>
</dbReference>
<reference evidence="4 5" key="1">
    <citation type="journal article" date="2019" name="Sci. Rep.">
        <title>Comparative genomics of chytrid fungi reveal insights into the obligate biotrophic and pathogenic lifestyle of Synchytrium endobioticum.</title>
        <authorList>
            <person name="van de Vossenberg B.T.L.H."/>
            <person name="Warris S."/>
            <person name="Nguyen H.D.T."/>
            <person name="van Gent-Pelzer M.P.E."/>
            <person name="Joly D.L."/>
            <person name="van de Geest H.C."/>
            <person name="Bonants P.J.M."/>
            <person name="Smith D.S."/>
            <person name="Levesque C.A."/>
            <person name="van der Lee T.A.J."/>
        </authorList>
    </citation>
    <scope>NUCLEOTIDE SEQUENCE [LARGE SCALE GENOMIC DNA]</scope>
    <source>
        <strain evidence="2 5">LEV6574</strain>
        <strain evidence="3 4">MB42</strain>
    </source>
</reference>
<feature type="region of interest" description="Disordered" evidence="1">
    <location>
        <begin position="138"/>
        <end position="206"/>
    </location>
</feature>
<evidence type="ECO:0000256" key="1">
    <source>
        <dbReference type="SAM" id="MobiDB-lite"/>
    </source>
</evidence>
<dbReference type="STRING" id="286115.A0A507D653"/>
<dbReference type="OrthoDB" id="20403at2759"/>
<dbReference type="InterPro" id="IPR019324">
    <property type="entry name" value="MPP6"/>
</dbReference>
<protein>
    <submittedName>
        <fullName evidence="3">Uncharacterized protein</fullName>
    </submittedName>
</protein>
<evidence type="ECO:0000313" key="2">
    <source>
        <dbReference type="EMBL" id="TPX41080.1"/>
    </source>
</evidence>
<accession>A0A507D653</accession>
<feature type="compositionally biased region" description="Polar residues" evidence="1">
    <location>
        <begin position="141"/>
        <end position="154"/>
    </location>
</feature>
<dbReference type="PANTHER" id="PTHR13582:SF0">
    <property type="entry name" value="M-PHASE PHOSPHOPROTEIN 6"/>
    <property type="match status" value="1"/>
</dbReference>